<accession>A0A5M3MXJ4</accession>
<dbReference type="RefSeq" id="XP_007765640.1">
    <property type="nucleotide sequence ID" value="XM_007767450.1"/>
</dbReference>
<dbReference type="GO" id="GO:0005975">
    <property type="term" value="P:carbohydrate metabolic process"/>
    <property type="evidence" value="ECO:0007669"/>
    <property type="project" value="InterPro"/>
</dbReference>
<dbReference type="Proteomes" id="UP000053558">
    <property type="component" value="Unassembled WGS sequence"/>
</dbReference>
<evidence type="ECO:0000313" key="1">
    <source>
        <dbReference type="EMBL" id="EIW83717.1"/>
    </source>
</evidence>
<dbReference type="AlphaFoldDB" id="A0A5M3MXJ4"/>
<gene>
    <name evidence="1" type="ORF">CONPUDRAFT_150783</name>
</gene>
<dbReference type="KEGG" id="cput:CONPUDRAFT_150783"/>
<evidence type="ECO:0000313" key="2">
    <source>
        <dbReference type="Proteomes" id="UP000053558"/>
    </source>
</evidence>
<dbReference type="OrthoDB" id="3362246at2759"/>
<organism evidence="1 2">
    <name type="scientific">Coniophora puteana (strain RWD-64-598)</name>
    <name type="common">Brown rot fungus</name>
    <dbReference type="NCBI Taxonomy" id="741705"/>
    <lineage>
        <taxon>Eukaryota</taxon>
        <taxon>Fungi</taxon>
        <taxon>Dikarya</taxon>
        <taxon>Basidiomycota</taxon>
        <taxon>Agaricomycotina</taxon>
        <taxon>Agaricomycetes</taxon>
        <taxon>Agaricomycetidae</taxon>
        <taxon>Boletales</taxon>
        <taxon>Coniophorineae</taxon>
        <taxon>Coniophoraceae</taxon>
        <taxon>Coniophora</taxon>
    </lineage>
</organism>
<sequence length="61" mass="6588">MTTNTPVIPTDGGNEHPYDIYPNLSQNSYTWNTNVPAGTSVAFALEENFGALAFTAPEIVK</sequence>
<keyword evidence="2" id="KW-1185">Reference proteome</keyword>
<name>A0A5M3MXJ4_CONPW</name>
<proteinExistence type="predicted"/>
<comment type="caution">
    <text evidence="1">The sequence shown here is derived from an EMBL/GenBank/DDBJ whole genome shotgun (WGS) entry which is preliminary data.</text>
</comment>
<dbReference type="PROSITE" id="PS00561">
    <property type="entry name" value="CBM2_A"/>
    <property type="match status" value="1"/>
</dbReference>
<dbReference type="GeneID" id="19202751"/>
<dbReference type="GO" id="GO:0030246">
    <property type="term" value="F:carbohydrate binding"/>
    <property type="evidence" value="ECO:0007669"/>
    <property type="project" value="InterPro"/>
</dbReference>
<reference evidence="2" key="1">
    <citation type="journal article" date="2012" name="Science">
        <title>The Paleozoic origin of enzymatic lignin decomposition reconstructed from 31 fungal genomes.</title>
        <authorList>
            <person name="Floudas D."/>
            <person name="Binder M."/>
            <person name="Riley R."/>
            <person name="Barry K."/>
            <person name="Blanchette R.A."/>
            <person name="Henrissat B."/>
            <person name="Martinez A.T."/>
            <person name="Otillar R."/>
            <person name="Spatafora J.W."/>
            <person name="Yadav J.S."/>
            <person name="Aerts A."/>
            <person name="Benoit I."/>
            <person name="Boyd A."/>
            <person name="Carlson A."/>
            <person name="Copeland A."/>
            <person name="Coutinho P.M."/>
            <person name="de Vries R.P."/>
            <person name="Ferreira P."/>
            <person name="Findley K."/>
            <person name="Foster B."/>
            <person name="Gaskell J."/>
            <person name="Glotzer D."/>
            <person name="Gorecki P."/>
            <person name="Heitman J."/>
            <person name="Hesse C."/>
            <person name="Hori C."/>
            <person name="Igarashi K."/>
            <person name="Jurgens J.A."/>
            <person name="Kallen N."/>
            <person name="Kersten P."/>
            <person name="Kohler A."/>
            <person name="Kuees U."/>
            <person name="Kumar T.K.A."/>
            <person name="Kuo A."/>
            <person name="LaButti K."/>
            <person name="Larrondo L.F."/>
            <person name="Lindquist E."/>
            <person name="Ling A."/>
            <person name="Lombard V."/>
            <person name="Lucas S."/>
            <person name="Lundell T."/>
            <person name="Martin R."/>
            <person name="McLaughlin D.J."/>
            <person name="Morgenstern I."/>
            <person name="Morin E."/>
            <person name="Murat C."/>
            <person name="Nagy L.G."/>
            <person name="Nolan M."/>
            <person name="Ohm R.A."/>
            <person name="Patyshakuliyeva A."/>
            <person name="Rokas A."/>
            <person name="Ruiz-Duenas F.J."/>
            <person name="Sabat G."/>
            <person name="Salamov A."/>
            <person name="Samejima M."/>
            <person name="Schmutz J."/>
            <person name="Slot J.C."/>
            <person name="St John F."/>
            <person name="Stenlid J."/>
            <person name="Sun H."/>
            <person name="Sun S."/>
            <person name="Syed K."/>
            <person name="Tsang A."/>
            <person name="Wiebenga A."/>
            <person name="Young D."/>
            <person name="Pisabarro A."/>
            <person name="Eastwood D.C."/>
            <person name="Martin F."/>
            <person name="Cullen D."/>
            <person name="Grigoriev I.V."/>
            <person name="Hibbett D.S."/>
        </authorList>
    </citation>
    <scope>NUCLEOTIDE SEQUENCE [LARGE SCALE GENOMIC DNA]</scope>
    <source>
        <strain evidence="2">RWD-64-598 SS2</strain>
    </source>
</reference>
<dbReference type="EMBL" id="JH711575">
    <property type="protein sequence ID" value="EIW83717.1"/>
    <property type="molecule type" value="Genomic_DNA"/>
</dbReference>
<protein>
    <submittedName>
        <fullName evidence="1">Uncharacterized protein</fullName>
    </submittedName>
</protein>
<dbReference type="InterPro" id="IPR018366">
    <property type="entry name" value="CBM2_CS"/>
</dbReference>
<dbReference type="GO" id="GO:0004553">
    <property type="term" value="F:hydrolase activity, hydrolyzing O-glycosyl compounds"/>
    <property type="evidence" value="ECO:0007669"/>
    <property type="project" value="InterPro"/>
</dbReference>